<feature type="region of interest" description="Disordered" evidence="1">
    <location>
        <begin position="23"/>
        <end position="42"/>
    </location>
</feature>
<dbReference type="RefSeq" id="WP_160982307.1">
    <property type="nucleotide sequence ID" value="NZ_WVHK01000134.1"/>
</dbReference>
<organism evidence="2 3">
    <name type="scientific">Deinococcus xianganensis</name>
    <dbReference type="NCBI Taxonomy" id="1507289"/>
    <lineage>
        <taxon>Bacteria</taxon>
        <taxon>Thermotogati</taxon>
        <taxon>Deinococcota</taxon>
        <taxon>Deinococci</taxon>
        <taxon>Deinococcales</taxon>
        <taxon>Deinococcaceae</taxon>
        <taxon>Deinococcus</taxon>
    </lineage>
</organism>
<proteinExistence type="predicted"/>
<evidence type="ECO:0000256" key="1">
    <source>
        <dbReference type="SAM" id="MobiDB-lite"/>
    </source>
</evidence>
<comment type="caution">
    <text evidence="2">The sequence shown here is derived from an EMBL/GenBank/DDBJ whole genome shotgun (WGS) entry which is preliminary data.</text>
</comment>
<name>A0A6I4YVY3_9DEIO</name>
<keyword evidence="3" id="KW-1185">Reference proteome</keyword>
<reference evidence="2 3" key="1">
    <citation type="submission" date="2019-11" db="EMBL/GenBank/DDBJ databases">
        <title>Genome sequence of Deinococcus xianganensis Y35, AI-2 producing algicidal bacterium, isolated from lake water.</title>
        <authorList>
            <person name="Li Y."/>
        </authorList>
    </citation>
    <scope>NUCLEOTIDE SEQUENCE [LARGE SCALE GENOMIC DNA]</scope>
    <source>
        <strain evidence="2 3">Y35</strain>
    </source>
</reference>
<sequence>MDVRDLTAVEIADLLDAAWREDQGEAVRGPDQETSMSLADRLGCNEDRHAEAWAAWS</sequence>
<evidence type="ECO:0000313" key="2">
    <source>
        <dbReference type="EMBL" id="MXV21805.1"/>
    </source>
</evidence>
<evidence type="ECO:0000313" key="3">
    <source>
        <dbReference type="Proteomes" id="UP000430519"/>
    </source>
</evidence>
<dbReference type="Proteomes" id="UP000430519">
    <property type="component" value="Unassembled WGS sequence"/>
</dbReference>
<accession>A0A6I4YVY3</accession>
<gene>
    <name evidence="2" type="ORF">GLX28_19475</name>
</gene>
<protein>
    <submittedName>
        <fullName evidence="2">Uncharacterized protein</fullName>
    </submittedName>
</protein>
<dbReference type="EMBL" id="WVHK01000134">
    <property type="protein sequence ID" value="MXV21805.1"/>
    <property type="molecule type" value="Genomic_DNA"/>
</dbReference>
<dbReference type="AlphaFoldDB" id="A0A6I4YVY3"/>